<accession>A0A081PN49</accession>
<protein>
    <recommendedName>
        <fullName evidence="3">Phage protein</fullName>
    </recommendedName>
</protein>
<dbReference type="AlphaFoldDB" id="A0A081PN49"/>
<gene>
    <name evidence="1" type="ORF">TZ91_00967</name>
</gene>
<evidence type="ECO:0000313" key="1">
    <source>
        <dbReference type="EMBL" id="KJQ73359.1"/>
    </source>
</evidence>
<sequence length="128" mass="14421">MIALDEDALVCDLAETYQIYDYKQLPLNEVAVFAYGLRDDSRIKQIMSDQIVPLETTLLASIVDRLSLSLWLQTKDGQKGVNRPASIADQLIKRDKSENDGKDYLVFESGEDFENYRKALLAKTGGES</sequence>
<name>A0A081PN49_STRMT</name>
<dbReference type="PATRIC" id="fig|28037.100.peg.1898"/>
<dbReference type="InterPro" id="IPR035286">
    <property type="entry name" value="DUF5361"/>
</dbReference>
<proteinExistence type="predicted"/>
<evidence type="ECO:0000313" key="2">
    <source>
        <dbReference type="Proteomes" id="UP000033415"/>
    </source>
</evidence>
<evidence type="ECO:0008006" key="3">
    <source>
        <dbReference type="Google" id="ProtNLM"/>
    </source>
</evidence>
<reference evidence="1 2" key="1">
    <citation type="submission" date="2015-02" db="EMBL/GenBank/DDBJ databases">
        <title>Evolution of amylase-binding proteins of oral streptococcal species.</title>
        <authorList>
            <person name="Haase E.M."/>
        </authorList>
    </citation>
    <scope>NUCLEOTIDE SEQUENCE [LARGE SCALE GENOMIC DNA]</scope>
    <source>
        <strain evidence="1 2">SK137</strain>
    </source>
</reference>
<comment type="caution">
    <text evidence="1">The sequence shown here is derived from an EMBL/GenBank/DDBJ whole genome shotgun (WGS) entry which is preliminary data.</text>
</comment>
<dbReference type="RefSeq" id="WP_033687714.1">
    <property type="nucleotide sequence ID" value="NZ_JYGQ01000001.1"/>
</dbReference>
<dbReference type="EMBL" id="JYGQ01000001">
    <property type="protein sequence ID" value="KJQ73359.1"/>
    <property type="molecule type" value="Genomic_DNA"/>
</dbReference>
<organism evidence="1 2">
    <name type="scientific">Streptococcus mitis</name>
    <dbReference type="NCBI Taxonomy" id="28037"/>
    <lineage>
        <taxon>Bacteria</taxon>
        <taxon>Bacillati</taxon>
        <taxon>Bacillota</taxon>
        <taxon>Bacilli</taxon>
        <taxon>Lactobacillales</taxon>
        <taxon>Streptococcaceae</taxon>
        <taxon>Streptococcus</taxon>
        <taxon>Streptococcus mitis group</taxon>
    </lineage>
</organism>
<dbReference type="Proteomes" id="UP000033415">
    <property type="component" value="Unassembled WGS sequence"/>
</dbReference>
<dbReference type="Pfam" id="PF17318">
    <property type="entry name" value="DUF5361"/>
    <property type="match status" value="1"/>
</dbReference>